<evidence type="ECO:0000313" key="4">
    <source>
        <dbReference type="Proteomes" id="UP000663846"/>
    </source>
</evidence>
<accession>A0A8H2WGG2</accession>
<dbReference type="Proteomes" id="UP000663846">
    <property type="component" value="Unassembled WGS sequence"/>
</dbReference>
<evidence type="ECO:0000256" key="1">
    <source>
        <dbReference type="PROSITE-ProRule" id="PRU00076"/>
    </source>
</evidence>
<comment type="caution">
    <text evidence="1">Lacks conserved residue(s) required for the propagation of feature annotation.</text>
</comment>
<evidence type="ECO:0000259" key="2">
    <source>
        <dbReference type="PROSITE" id="PS50026"/>
    </source>
</evidence>
<organism evidence="3 4">
    <name type="scientific">Rhizoctonia solani</name>
    <dbReference type="NCBI Taxonomy" id="456999"/>
    <lineage>
        <taxon>Eukaryota</taxon>
        <taxon>Fungi</taxon>
        <taxon>Dikarya</taxon>
        <taxon>Basidiomycota</taxon>
        <taxon>Agaricomycotina</taxon>
        <taxon>Agaricomycetes</taxon>
        <taxon>Cantharellales</taxon>
        <taxon>Ceratobasidiaceae</taxon>
        <taxon>Rhizoctonia</taxon>
    </lineage>
</organism>
<reference evidence="3" key="1">
    <citation type="submission" date="2021-01" db="EMBL/GenBank/DDBJ databases">
        <authorList>
            <person name="Kaushik A."/>
        </authorList>
    </citation>
    <scope>NUCLEOTIDE SEQUENCE</scope>
    <source>
        <strain evidence="3">AG1-1C</strain>
    </source>
</reference>
<keyword evidence="1" id="KW-0245">EGF-like domain</keyword>
<protein>
    <recommendedName>
        <fullName evidence="2">EGF-like domain-containing protein</fullName>
    </recommendedName>
</protein>
<feature type="disulfide bond" evidence="1">
    <location>
        <begin position="188"/>
        <end position="198"/>
    </location>
</feature>
<name>A0A8H2WGG2_9AGAM</name>
<dbReference type="Gene3D" id="2.10.25.10">
    <property type="entry name" value="Laminin"/>
    <property type="match status" value="1"/>
</dbReference>
<feature type="domain" description="EGF-like" evidence="2">
    <location>
        <begin position="184"/>
        <end position="216"/>
    </location>
</feature>
<dbReference type="CDD" id="cd00055">
    <property type="entry name" value="EGF_Lam"/>
    <property type="match status" value="1"/>
</dbReference>
<dbReference type="InterPro" id="IPR000742">
    <property type="entry name" value="EGF"/>
</dbReference>
<dbReference type="InterPro" id="IPR009030">
    <property type="entry name" value="Growth_fac_rcpt_cys_sf"/>
</dbReference>
<comment type="caution">
    <text evidence="3">The sequence shown here is derived from an EMBL/GenBank/DDBJ whole genome shotgun (WGS) entry which is preliminary data.</text>
</comment>
<dbReference type="PROSITE" id="PS50026">
    <property type="entry name" value="EGF_3"/>
    <property type="match status" value="1"/>
</dbReference>
<proteinExistence type="predicted"/>
<keyword evidence="1" id="KW-1015">Disulfide bond</keyword>
<dbReference type="InterPro" id="IPR002049">
    <property type="entry name" value="LE_dom"/>
</dbReference>
<feature type="disulfide bond" evidence="1">
    <location>
        <begin position="206"/>
        <end position="215"/>
    </location>
</feature>
<gene>
    <name evidence="3" type="ORF">RDB_LOCUS34605</name>
</gene>
<dbReference type="AlphaFoldDB" id="A0A8H2WGG2"/>
<dbReference type="PROSITE" id="PS00022">
    <property type="entry name" value="EGF_1"/>
    <property type="match status" value="1"/>
</dbReference>
<dbReference type="EMBL" id="CAJMWS010000217">
    <property type="protein sequence ID" value="CAE6381473.1"/>
    <property type="molecule type" value="Genomic_DNA"/>
</dbReference>
<sequence>MEVVIGRLVAESIQGGGERATLLSVHHDLSPYLPARAVAEVCSPTQCIPGTFNTTLGASFSSIILLPGTYSADSAASKLVSLSNPPSTPAGIITSDSSSFPYTVSLSSGALAFGATHYTNGLTLISLSSNLSSPRLPASVAVPPDTAVTFRSPLSQTSLIIFTSVPDTAQLPLAAPDLAFSSVQSTSCSPACGSGGACTVNGTCACAEGFSGSQCEQCAPGFFGPTCQKCQDTCCDDGMTGSGKCLGSKNKTSSDLCGCDKGICGNGGSCTSYALPVSSKMLRVNVKFVLKGVTLALRLQGCAPHAKLIFLRIQTTVQSAFLRPAPPLRLVPTANFLTLRLRLAPRALRYARLVLGPYQFNASHVGPANLWAQGIDALLSVLQGSARHALRPVLLAQSHLFLWFLPPPRSPVPLVFLVSYSHPPNGANVPVRREPLSVPKTDSRAPHAMDPALNVLEKLLFVLLVREVAARSMGNVWVHAQAALSSSDLHQPTRRERPAYHVMPIVLPAQVPVPPNVRPALPLVPSNPQMEDVSRLPLAVGNPFSTRPPDRVGHAMLDARTVREQVDKCVPHAR</sequence>
<evidence type="ECO:0000313" key="3">
    <source>
        <dbReference type="EMBL" id="CAE6381473.1"/>
    </source>
</evidence>
<dbReference type="SUPFAM" id="SSF57184">
    <property type="entry name" value="Growth factor receptor domain"/>
    <property type="match status" value="1"/>
</dbReference>